<feature type="region of interest" description="Disordered" evidence="12">
    <location>
        <begin position="356"/>
        <end position="400"/>
    </location>
</feature>
<feature type="region of interest" description="Disordered" evidence="12">
    <location>
        <begin position="1259"/>
        <end position="1305"/>
    </location>
</feature>
<dbReference type="EMBL" id="KL596758">
    <property type="protein sequence ID" value="KER26049.1"/>
    <property type="molecule type" value="Genomic_DNA"/>
</dbReference>
<name>A0A075ADG4_OPIVI</name>
<evidence type="ECO:0000256" key="8">
    <source>
        <dbReference type="ARBA" id="ARBA00049003"/>
    </source>
</evidence>
<dbReference type="PROSITE" id="PS00107">
    <property type="entry name" value="PROTEIN_KINASE_ATP"/>
    <property type="match status" value="1"/>
</dbReference>
<evidence type="ECO:0000256" key="1">
    <source>
        <dbReference type="ARBA" id="ARBA00008867"/>
    </source>
</evidence>
<protein>
    <recommendedName>
        <fullName evidence="2">dual-specificity kinase</fullName>
        <ecNumber evidence="2">2.7.12.1</ecNumber>
    </recommendedName>
</protein>
<feature type="domain" description="Protein kinase" evidence="13">
    <location>
        <begin position="827"/>
        <end position="1230"/>
    </location>
</feature>
<evidence type="ECO:0000259" key="13">
    <source>
        <dbReference type="PROSITE" id="PS50011"/>
    </source>
</evidence>
<dbReference type="CTD" id="20320807"/>
<dbReference type="Proteomes" id="UP000054324">
    <property type="component" value="Unassembled WGS sequence"/>
</dbReference>
<reference evidence="14 15" key="1">
    <citation type="submission" date="2013-11" db="EMBL/GenBank/DDBJ databases">
        <title>Opisthorchis viverrini - life in the bile duct.</title>
        <authorList>
            <person name="Young N.D."/>
            <person name="Nagarajan N."/>
            <person name="Lin S.J."/>
            <person name="Korhonen P.K."/>
            <person name="Jex A.R."/>
            <person name="Hall R.S."/>
            <person name="Safavi-Hemami H."/>
            <person name="Kaewkong W."/>
            <person name="Bertrand D."/>
            <person name="Gao S."/>
            <person name="Seet Q."/>
            <person name="Wongkham S."/>
            <person name="Teh B.T."/>
            <person name="Wongkham C."/>
            <person name="Intapan P.M."/>
            <person name="Maleewong W."/>
            <person name="Yang X."/>
            <person name="Hu M."/>
            <person name="Wang Z."/>
            <person name="Hofmann A."/>
            <person name="Sternberg P.W."/>
            <person name="Tan P."/>
            <person name="Wang J."/>
            <person name="Gasser R.B."/>
        </authorList>
    </citation>
    <scope>NUCLEOTIDE SEQUENCE [LARGE SCALE GENOMIC DNA]</scope>
</reference>
<dbReference type="InterPro" id="IPR017441">
    <property type="entry name" value="Protein_kinase_ATP_BS"/>
</dbReference>
<feature type="compositionally biased region" description="Polar residues" evidence="12">
    <location>
        <begin position="1114"/>
        <end position="1135"/>
    </location>
</feature>
<dbReference type="InterPro" id="IPR011009">
    <property type="entry name" value="Kinase-like_dom_sf"/>
</dbReference>
<dbReference type="PROSITE" id="PS50011">
    <property type="entry name" value="PROTEIN_KINASE_DOM"/>
    <property type="match status" value="1"/>
</dbReference>
<evidence type="ECO:0000313" key="15">
    <source>
        <dbReference type="Proteomes" id="UP000054324"/>
    </source>
</evidence>
<dbReference type="STRING" id="6198.A0A075ADG4"/>
<dbReference type="OrthoDB" id="9332038at2759"/>
<feature type="compositionally biased region" description="Low complexity" evidence="12">
    <location>
        <begin position="306"/>
        <end position="319"/>
    </location>
</feature>
<evidence type="ECO:0000256" key="2">
    <source>
        <dbReference type="ARBA" id="ARBA00013203"/>
    </source>
</evidence>
<dbReference type="GO" id="GO:0004712">
    <property type="term" value="F:protein serine/threonine/tyrosine kinase activity"/>
    <property type="evidence" value="ECO:0007669"/>
    <property type="project" value="UniProtKB-EC"/>
</dbReference>
<comment type="similarity">
    <text evidence="1">Belongs to the protein kinase superfamily. CMGC Ser/Thr protein kinase family. MNB/DYRK subfamily.</text>
</comment>
<dbReference type="CDD" id="cd14226">
    <property type="entry name" value="PKc_DYRK1"/>
    <property type="match status" value="1"/>
</dbReference>
<dbReference type="EC" id="2.7.12.1" evidence="2"/>
<dbReference type="PANTHER" id="PTHR24058">
    <property type="entry name" value="DUAL SPECIFICITY PROTEIN KINASE"/>
    <property type="match status" value="1"/>
</dbReference>
<evidence type="ECO:0000256" key="3">
    <source>
        <dbReference type="ARBA" id="ARBA00022527"/>
    </source>
</evidence>
<feature type="region of interest" description="Disordered" evidence="12">
    <location>
        <begin position="582"/>
        <end position="625"/>
    </location>
</feature>
<gene>
    <name evidence="14" type="ORF">T265_06628</name>
</gene>
<keyword evidence="5 11" id="KW-0547">Nucleotide-binding</keyword>
<comment type="catalytic activity">
    <reaction evidence="10">
        <text>L-tyrosyl-[protein] + ATP = O-phospho-L-tyrosyl-[protein] + ADP + H(+)</text>
        <dbReference type="Rhea" id="RHEA:10596"/>
        <dbReference type="Rhea" id="RHEA-COMP:10136"/>
        <dbReference type="Rhea" id="RHEA-COMP:20101"/>
        <dbReference type="ChEBI" id="CHEBI:15378"/>
        <dbReference type="ChEBI" id="CHEBI:30616"/>
        <dbReference type="ChEBI" id="CHEBI:46858"/>
        <dbReference type="ChEBI" id="CHEBI:61978"/>
        <dbReference type="ChEBI" id="CHEBI:456216"/>
        <dbReference type="EC" id="2.7.12.1"/>
    </reaction>
</comment>
<dbReference type="GeneID" id="20320807"/>
<feature type="binding site" evidence="11">
    <location>
        <position position="856"/>
    </location>
    <ligand>
        <name>ATP</name>
        <dbReference type="ChEBI" id="CHEBI:30616"/>
    </ligand>
</feature>
<keyword evidence="4" id="KW-0808">Transferase</keyword>
<evidence type="ECO:0000256" key="11">
    <source>
        <dbReference type="PROSITE-ProRule" id="PRU10141"/>
    </source>
</evidence>
<keyword evidence="6" id="KW-0418">Kinase</keyword>
<feature type="region of interest" description="Disordered" evidence="12">
    <location>
        <begin position="537"/>
        <end position="556"/>
    </location>
</feature>
<evidence type="ECO:0000256" key="4">
    <source>
        <dbReference type="ARBA" id="ARBA00022679"/>
    </source>
</evidence>
<keyword evidence="3" id="KW-0723">Serine/threonine-protein kinase</keyword>
<evidence type="ECO:0000256" key="6">
    <source>
        <dbReference type="ARBA" id="ARBA00022777"/>
    </source>
</evidence>
<dbReference type="InterPro" id="IPR008271">
    <property type="entry name" value="Ser/Thr_kinase_AS"/>
</dbReference>
<feature type="compositionally biased region" description="Low complexity" evidence="12">
    <location>
        <begin position="1260"/>
        <end position="1271"/>
    </location>
</feature>
<evidence type="ECO:0000256" key="7">
    <source>
        <dbReference type="ARBA" id="ARBA00022840"/>
    </source>
</evidence>
<comment type="catalytic activity">
    <reaction evidence="8">
        <text>L-seryl-[protein] + ATP = O-phospho-L-seryl-[protein] + ADP + H(+)</text>
        <dbReference type="Rhea" id="RHEA:17989"/>
        <dbReference type="Rhea" id="RHEA-COMP:9863"/>
        <dbReference type="Rhea" id="RHEA-COMP:11604"/>
        <dbReference type="ChEBI" id="CHEBI:15378"/>
        <dbReference type="ChEBI" id="CHEBI:29999"/>
        <dbReference type="ChEBI" id="CHEBI:30616"/>
        <dbReference type="ChEBI" id="CHEBI:83421"/>
        <dbReference type="ChEBI" id="CHEBI:456216"/>
        <dbReference type="EC" id="2.7.12.1"/>
    </reaction>
</comment>
<dbReference type="SUPFAM" id="SSF56219">
    <property type="entry name" value="DNase I-like"/>
    <property type="match status" value="1"/>
</dbReference>
<keyword evidence="15" id="KW-1185">Reference proteome</keyword>
<dbReference type="InterPro" id="IPR036691">
    <property type="entry name" value="Endo/exonu/phosph_ase_sf"/>
</dbReference>
<dbReference type="PANTHER" id="PTHR24058:SF28">
    <property type="entry name" value="SERINE_THREONINE-PROTEIN KINASE MINIBRAIN"/>
    <property type="match status" value="1"/>
</dbReference>
<dbReference type="SUPFAM" id="SSF56112">
    <property type="entry name" value="Protein kinase-like (PK-like)"/>
    <property type="match status" value="1"/>
</dbReference>
<feature type="compositionally biased region" description="Basic and acidic residues" evidence="12">
    <location>
        <begin position="582"/>
        <end position="592"/>
    </location>
</feature>
<organism evidence="14 15">
    <name type="scientific">Opisthorchis viverrini</name>
    <name type="common">Southeast Asian liver fluke</name>
    <dbReference type="NCBI Taxonomy" id="6198"/>
    <lineage>
        <taxon>Eukaryota</taxon>
        <taxon>Metazoa</taxon>
        <taxon>Spiralia</taxon>
        <taxon>Lophotrochozoa</taxon>
        <taxon>Platyhelminthes</taxon>
        <taxon>Trematoda</taxon>
        <taxon>Digenea</taxon>
        <taxon>Opisthorchiida</taxon>
        <taxon>Opisthorchiata</taxon>
        <taxon>Opisthorchiidae</taxon>
        <taxon>Opisthorchis</taxon>
    </lineage>
</organism>
<dbReference type="SMART" id="SM00220">
    <property type="entry name" value="S_TKc"/>
    <property type="match status" value="1"/>
</dbReference>
<evidence type="ECO:0000256" key="10">
    <source>
        <dbReference type="ARBA" id="ARBA00051680"/>
    </source>
</evidence>
<evidence type="ECO:0000256" key="9">
    <source>
        <dbReference type="ARBA" id="ARBA00049308"/>
    </source>
</evidence>
<feature type="region of interest" description="Disordered" evidence="12">
    <location>
        <begin position="1107"/>
        <end position="1141"/>
    </location>
</feature>
<evidence type="ECO:0000256" key="5">
    <source>
        <dbReference type="ARBA" id="ARBA00022741"/>
    </source>
</evidence>
<dbReference type="RefSeq" id="XP_009170205.1">
    <property type="nucleotide sequence ID" value="XM_009171941.1"/>
</dbReference>
<proteinExistence type="inferred from homology"/>
<feature type="region of interest" description="Disordered" evidence="12">
    <location>
        <begin position="1177"/>
        <end position="1198"/>
    </location>
</feature>
<accession>A0A075ADG4</accession>
<dbReference type="InterPro" id="IPR000719">
    <property type="entry name" value="Prot_kinase_dom"/>
</dbReference>
<dbReference type="KEGG" id="ovi:T265_06628"/>
<feature type="compositionally biased region" description="Polar residues" evidence="12">
    <location>
        <begin position="476"/>
        <end position="492"/>
    </location>
</feature>
<dbReference type="Pfam" id="PF00069">
    <property type="entry name" value="Pkinase"/>
    <property type="match status" value="1"/>
</dbReference>
<dbReference type="InterPro" id="IPR050494">
    <property type="entry name" value="Ser_Thr_dual-spec_kinase"/>
</dbReference>
<evidence type="ECO:0000313" key="14">
    <source>
        <dbReference type="EMBL" id="KER26049.1"/>
    </source>
</evidence>
<dbReference type="GO" id="GO:0004674">
    <property type="term" value="F:protein serine/threonine kinase activity"/>
    <property type="evidence" value="ECO:0007669"/>
    <property type="project" value="UniProtKB-KW"/>
</dbReference>
<feature type="compositionally biased region" description="Polar residues" evidence="12">
    <location>
        <begin position="504"/>
        <end position="526"/>
    </location>
</feature>
<dbReference type="GO" id="GO:0005524">
    <property type="term" value="F:ATP binding"/>
    <property type="evidence" value="ECO:0007669"/>
    <property type="project" value="UniProtKB-UniRule"/>
</dbReference>
<dbReference type="PROSITE" id="PS00108">
    <property type="entry name" value="PROTEIN_KINASE_ST"/>
    <property type="match status" value="1"/>
</dbReference>
<comment type="catalytic activity">
    <reaction evidence="9">
        <text>L-threonyl-[protein] + ATP = O-phospho-L-threonyl-[protein] + ADP + H(+)</text>
        <dbReference type="Rhea" id="RHEA:46608"/>
        <dbReference type="Rhea" id="RHEA-COMP:11060"/>
        <dbReference type="Rhea" id="RHEA-COMP:11605"/>
        <dbReference type="ChEBI" id="CHEBI:15378"/>
        <dbReference type="ChEBI" id="CHEBI:30013"/>
        <dbReference type="ChEBI" id="CHEBI:30616"/>
        <dbReference type="ChEBI" id="CHEBI:61977"/>
        <dbReference type="ChEBI" id="CHEBI:456216"/>
        <dbReference type="EC" id="2.7.12.1"/>
    </reaction>
</comment>
<feature type="region of interest" description="Disordered" evidence="12">
    <location>
        <begin position="303"/>
        <end position="327"/>
    </location>
</feature>
<feature type="region of interest" description="Disordered" evidence="12">
    <location>
        <begin position="476"/>
        <end position="526"/>
    </location>
</feature>
<dbReference type="Gene3D" id="1.10.510.10">
    <property type="entry name" value="Transferase(Phosphotransferase) domain 1"/>
    <property type="match status" value="2"/>
</dbReference>
<dbReference type="InterPro" id="IPR044131">
    <property type="entry name" value="PKc_DYR1A/1B"/>
</dbReference>
<evidence type="ECO:0000256" key="12">
    <source>
        <dbReference type="SAM" id="MobiDB-lite"/>
    </source>
</evidence>
<feature type="compositionally biased region" description="Polar residues" evidence="12">
    <location>
        <begin position="600"/>
        <end position="625"/>
    </location>
</feature>
<feature type="compositionally biased region" description="Basic and acidic residues" evidence="12">
    <location>
        <begin position="1189"/>
        <end position="1198"/>
    </location>
</feature>
<feature type="compositionally biased region" description="Polar residues" evidence="12">
    <location>
        <begin position="1276"/>
        <end position="1291"/>
    </location>
</feature>
<dbReference type="Gene3D" id="3.60.10.10">
    <property type="entry name" value="Endonuclease/exonuclease/phosphatase"/>
    <property type="match status" value="1"/>
</dbReference>
<sequence>MGKLAQFNRRKFDWKDEPNTSKNSLAGLPQQSLELVRTGECNVNLNRPPEEEISRFRLFTSGDPEASAAGCAGVRIVLSHRVEGSLLDWIPFGSCLCAVRLATSVRESHKGEVDRCPFVVSAYTPTDCSSETIEDKFYDALNAFLRRAKSSDIVVVAGDMNAQVDRFSAPKTQLVGQHRLDSVRTVNMNDCFSYVLNADCCYAVLTSKMAKVVRPHGVLQRRAGRGLKSRRNIPAGSEHSLMRQFVGRQVKVSVRVDREVWWTRKAKELEGAQKADSSSNTHLMMTNTSERFAKPGNLYTMHNRTQQQQQQQQQQQPQQLPSTEQQCSISSAETALAGAAIYGQLVTADQLSQLEQRGGKGDEASKSLSTDVKNSLRLGKATLTEEEDPTSKGLPAPSVTSDYHLPASHPILVSTYANLDPSYTAGKGTAPKEHQLLHQPMDVSHGSAGSDSRPTPTCHMDCGAFPSGTAMEIGSQAESPMSLTRTAPTDTSGARLGGAHVAATTGTSPSAHSCSPHCTLNSSCSTGSAATRMKDALPADSTKAPQGNKDHEQRPLMKMSVNLIRTYKFINEVYYRKKRRLREQAAEDNSQKRDRKGSLTALQNSVNPNAGPGQTHQPTLGPTSTNAAALTCHRHHIHHHHRHCVQQQLQPMNGSAIHAQVPPPLSHRCAFGSPGVVATCCCTTAAAVAVAAGAINTRHSGTTRHLQHPPTTSHFPASMGVQHQQQPPVPPHHHHQLQHLHLYDSGASGAPLTCSVGANSKGLHLAAPQPIAATAASGIRTHPSATTNGSTQILLNTGNTVAAPVPYPASAHLHGFVRIGDVWQDRYKILALIGKGTFGQVVRALDQESGEEVAIKVIKNKRSFLQQAGVEIKLLCEMAAFQSNEQLATEVGANYIVNLKAHFTYHGHLCLVFELLSYNLYDLLVNTNYRGVSLNLTRKFAQQLCAALVFLSRPDVQVIHCDLKPENILLVNPKRSAIKVIDFGSSCHVSEKVYQYIQSRFYRYRLAFQPRLRTRPDLSFVLLLSSCPEVLLNLDYGLGIDMWSLGCILVEMHTGEPLFSGSNELEQILQIIEVLGFPPVHMVEASPKLSVFFETVCSPTPPVAATHTTAMPTSSSACLSPSNTRSQSTGESTDASSGLLPSSCESSWYRPKRIWKKNDWTYECNFLGVGARPLRTVLGADTGGPQGRRRGEPGHSPEDYEKFVDLVQRMLVFDPSQRIRPEEALAHRFFMRKDEGQSNIAHLVSTTTSIVHTAAAIVTSKPSGPSNKSPGARQQAVPQTDPSISSPTVTDQEMPPAYLTYAPNQDPKAAMITNTTGIQKTNFQTAPVVTES</sequence>
<keyword evidence="7 11" id="KW-0067">ATP-binding</keyword>